<gene>
    <name evidence="1" type="ORF">GYMLUDRAFT_116817</name>
</gene>
<name>A0A0D0B904_9AGAR</name>
<sequence length="87" mass="9903">LDVPPETELEEKLQHALCHLQHKYTTLKEQALVMQSTMVLNGAYCLCLREQLAAQEESQSRTKGKLMGNGLPKLLTSEAFVKWVEEF</sequence>
<protein>
    <submittedName>
        <fullName evidence="1">Uncharacterized protein</fullName>
    </submittedName>
</protein>
<keyword evidence="2" id="KW-1185">Reference proteome</keyword>
<feature type="non-terminal residue" evidence="1">
    <location>
        <position position="87"/>
    </location>
</feature>
<proteinExistence type="predicted"/>
<dbReference type="EMBL" id="KN834890">
    <property type="protein sequence ID" value="KIK50671.1"/>
    <property type="molecule type" value="Genomic_DNA"/>
</dbReference>
<reference evidence="1 2" key="1">
    <citation type="submission" date="2014-04" db="EMBL/GenBank/DDBJ databases">
        <title>Evolutionary Origins and Diversification of the Mycorrhizal Mutualists.</title>
        <authorList>
            <consortium name="DOE Joint Genome Institute"/>
            <consortium name="Mycorrhizal Genomics Consortium"/>
            <person name="Kohler A."/>
            <person name="Kuo A."/>
            <person name="Nagy L.G."/>
            <person name="Floudas D."/>
            <person name="Copeland A."/>
            <person name="Barry K.W."/>
            <person name="Cichocki N."/>
            <person name="Veneault-Fourrey C."/>
            <person name="LaButti K."/>
            <person name="Lindquist E.A."/>
            <person name="Lipzen A."/>
            <person name="Lundell T."/>
            <person name="Morin E."/>
            <person name="Murat C."/>
            <person name="Riley R."/>
            <person name="Ohm R."/>
            <person name="Sun H."/>
            <person name="Tunlid A."/>
            <person name="Henrissat B."/>
            <person name="Grigoriev I.V."/>
            <person name="Hibbett D.S."/>
            <person name="Martin F."/>
        </authorList>
    </citation>
    <scope>NUCLEOTIDE SEQUENCE [LARGE SCALE GENOMIC DNA]</scope>
    <source>
        <strain evidence="1 2">FD-317 M1</strain>
    </source>
</reference>
<dbReference type="Proteomes" id="UP000053593">
    <property type="component" value="Unassembled WGS sequence"/>
</dbReference>
<dbReference type="OrthoDB" id="3269232at2759"/>
<organism evidence="1 2">
    <name type="scientific">Collybiopsis luxurians FD-317 M1</name>
    <dbReference type="NCBI Taxonomy" id="944289"/>
    <lineage>
        <taxon>Eukaryota</taxon>
        <taxon>Fungi</taxon>
        <taxon>Dikarya</taxon>
        <taxon>Basidiomycota</taxon>
        <taxon>Agaricomycotina</taxon>
        <taxon>Agaricomycetes</taxon>
        <taxon>Agaricomycetidae</taxon>
        <taxon>Agaricales</taxon>
        <taxon>Marasmiineae</taxon>
        <taxon>Omphalotaceae</taxon>
        <taxon>Collybiopsis</taxon>
        <taxon>Collybiopsis luxurians</taxon>
    </lineage>
</organism>
<dbReference type="HOGENOM" id="CLU_166268_0_0_1"/>
<feature type="non-terminal residue" evidence="1">
    <location>
        <position position="1"/>
    </location>
</feature>
<evidence type="ECO:0000313" key="1">
    <source>
        <dbReference type="EMBL" id="KIK50671.1"/>
    </source>
</evidence>
<dbReference type="AlphaFoldDB" id="A0A0D0B904"/>
<evidence type="ECO:0000313" key="2">
    <source>
        <dbReference type="Proteomes" id="UP000053593"/>
    </source>
</evidence>
<accession>A0A0D0B904</accession>